<keyword evidence="13" id="KW-1185">Reference proteome</keyword>
<evidence type="ECO:0000256" key="1">
    <source>
        <dbReference type="ARBA" id="ARBA00004606"/>
    </source>
</evidence>
<dbReference type="Proteomes" id="UP000193920">
    <property type="component" value="Unassembled WGS sequence"/>
</dbReference>
<evidence type="ECO:0000256" key="7">
    <source>
        <dbReference type="ARBA" id="ARBA00022989"/>
    </source>
</evidence>
<organism evidence="12 13">
    <name type="scientific">Neocallimastix californiae</name>
    <dbReference type="NCBI Taxonomy" id="1754190"/>
    <lineage>
        <taxon>Eukaryota</taxon>
        <taxon>Fungi</taxon>
        <taxon>Fungi incertae sedis</taxon>
        <taxon>Chytridiomycota</taxon>
        <taxon>Chytridiomycota incertae sedis</taxon>
        <taxon>Neocallimastigomycetes</taxon>
        <taxon>Neocallimastigales</taxon>
        <taxon>Neocallimastigaceae</taxon>
        <taxon>Neocallimastix</taxon>
    </lineage>
</organism>
<feature type="compositionally biased region" description="Basic and acidic residues" evidence="11">
    <location>
        <begin position="40"/>
        <end position="52"/>
    </location>
</feature>
<dbReference type="GO" id="GO:0016020">
    <property type="term" value="C:membrane"/>
    <property type="evidence" value="ECO:0007669"/>
    <property type="project" value="UniProtKB-SubCell"/>
</dbReference>
<keyword evidence="10" id="KW-0175">Coiled coil</keyword>
<protein>
    <recommendedName>
        <fullName evidence="14">Nucleotide-diphospho-sugar transferase</fullName>
    </recommendedName>
</protein>
<reference evidence="12 13" key="1">
    <citation type="submission" date="2016-08" db="EMBL/GenBank/DDBJ databases">
        <title>A Parts List for Fungal Cellulosomes Revealed by Comparative Genomics.</title>
        <authorList>
            <consortium name="DOE Joint Genome Institute"/>
            <person name="Haitjema C.H."/>
            <person name="Gilmore S.P."/>
            <person name="Henske J.K."/>
            <person name="Solomon K.V."/>
            <person name="De Groot R."/>
            <person name="Kuo A."/>
            <person name="Mondo S.J."/>
            <person name="Salamov A.A."/>
            <person name="Labutti K."/>
            <person name="Zhao Z."/>
            <person name="Chiniquy J."/>
            <person name="Barry K."/>
            <person name="Brewer H.M."/>
            <person name="Purvine S.O."/>
            <person name="Wright A.T."/>
            <person name="Boxma B."/>
            <person name="Van Alen T."/>
            <person name="Hackstein J.H."/>
            <person name="Baker S.E."/>
            <person name="Grigoriev I.V."/>
            <person name="O'Malley M.A."/>
        </authorList>
    </citation>
    <scope>NUCLEOTIDE SEQUENCE [LARGE SCALE GENOMIC DNA]</scope>
    <source>
        <strain evidence="12 13">G1</strain>
    </source>
</reference>
<evidence type="ECO:0000313" key="13">
    <source>
        <dbReference type="Proteomes" id="UP000193920"/>
    </source>
</evidence>
<feature type="compositionally biased region" description="Acidic residues" evidence="11">
    <location>
        <begin position="18"/>
        <end position="29"/>
    </location>
</feature>
<feature type="region of interest" description="Disordered" evidence="11">
    <location>
        <begin position="1"/>
        <end position="55"/>
    </location>
</feature>
<comment type="caution">
    <text evidence="12">The sequence shown here is derived from an EMBL/GenBank/DDBJ whole genome shotgun (WGS) entry which is preliminary data.</text>
</comment>
<evidence type="ECO:0000256" key="4">
    <source>
        <dbReference type="ARBA" id="ARBA00022679"/>
    </source>
</evidence>
<keyword evidence="7" id="KW-1133">Transmembrane helix</keyword>
<evidence type="ECO:0000256" key="5">
    <source>
        <dbReference type="ARBA" id="ARBA00022692"/>
    </source>
</evidence>
<keyword evidence="6" id="KW-0735">Signal-anchor</keyword>
<comment type="similarity">
    <text evidence="2">Belongs to the MNN1/MNT family.</text>
</comment>
<evidence type="ECO:0000256" key="11">
    <source>
        <dbReference type="SAM" id="MobiDB-lite"/>
    </source>
</evidence>
<keyword evidence="3" id="KW-0328">Glycosyltransferase</keyword>
<dbReference type="GO" id="GO:0005794">
    <property type="term" value="C:Golgi apparatus"/>
    <property type="evidence" value="ECO:0007669"/>
    <property type="project" value="TreeGrafter"/>
</dbReference>
<evidence type="ECO:0008006" key="14">
    <source>
        <dbReference type="Google" id="ProtNLM"/>
    </source>
</evidence>
<comment type="subcellular location">
    <subcellularLocation>
        <location evidence="1">Membrane</location>
        <topology evidence="1">Single-pass type II membrane protein</topology>
    </subcellularLocation>
</comment>
<evidence type="ECO:0000256" key="8">
    <source>
        <dbReference type="ARBA" id="ARBA00023136"/>
    </source>
</evidence>
<dbReference type="PANTHER" id="PTHR31392:SF1">
    <property type="entry name" value="ALPHA-1,3-MANNOSYLTRANSFERASE MNN1-RELATED"/>
    <property type="match status" value="1"/>
</dbReference>
<dbReference type="GO" id="GO:0006493">
    <property type="term" value="P:protein O-linked glycosylation"/>
    <property type="evidence" value="ECO:0007669"/>
    <property type="project" value="TreeGrafter"/>
</dbReference>
<dbReference type="GO" id="GO:0000033">
    <property type="term" value="F:alpha-1,3-mannosyltransferase activity"/>
    <property type="evidence" value="ECO:0007669"/>
    <property type="project" value="TreeGrafter"/>
</dbReference>
<evidence type="ECO:0000256" key="2">
    <source>
        <dbReference type="ARBA" id="ARBA00009105"/>
    </source>
</evidence>
<dbReference type="EMBL" id="MCOG01000091">
    <property type="protein sequence ID" value="ORY53335.1"/>
    <property type="molecule type" value="Genomic_DNA"/>
</dbReference>
<feature type="compositionally biased region" description="Polar residues" evidence="11">
    <location>
        <begin position="1"/>
        <end position="15"/>
    </location>
</feature>
<evidence type="ECO:0000256" key="9">
    <source>
        <dbReference type="ARBA" id="ARBA00023180"/>
    </source>
</evidence>
<keyword evidence="4" id="KW-0808">Transferase</keyword>
<dbReference type="InterPro" id="IPR022751">
    <property type="entry name" value="Alpha_mannosyltransferase"/>
</dbReference>
<feature type="coiled-coil region" evidence="10">
    <location>
        <begin position="63"/>
        <end position="97"/>
    </location>
</feature>
<name>A0A1Y2D430_9FUNG</name>
<dbReference type="OrthoDB" id="430354at2759"/>
<accession>A0A1Y2D430</accession>
<dbReference type="PANTHER" id="PTHR31392">
    <property type="entry name" value="ALPHA-1,3-MANNOSYLTRANSFERASE MNN1-RELATED"/>
    <property type="match status" value="1"/>
</dbReference>
<keyword evidence="9" id="KW-0325">Glycoprotein</keyword>
<evidence type="ECO:0000256" key="3">
    <source>
        <dbReference type="ARBA" id="ARBA00022676"/>
    </source>
</evidence>
<dbReference type="InterPro" id="IPR029044">
    <property type="entry name" value="Nucleotide-diphossugar_trans"/>
</dbReference>
<gene>
    <name evidence="12" type="ORF">LY90DRAFT_702589</name>
</gene>
<evidence type="ECO:0000313" key="12">
    <source>
        <dbReference type="EMBL" id="ORY53335.1"/>
    </source>
</evidence>
<keyword evidence="8" id="KW-0472">Membrane</keyword>
<sequence>MDDTLNVNAGQHMNLNNNEDEIDINDYDYGDSPYANSEPKVNENKNKQNKDDDNQEVIYDEEAEEKESKIAFLNEKIKHLEEKLKENTENNEKMSILMKNFAHRYLNTDIEYSDFIDLRDRTELHTYLWRKIYGDGPYTAATTNINDVVMNAESLTGDKKLLSILHKKLFPWLYSKFSSPSGLLRSFKGRGIVICTGSYHYRFAKSTIDTLRNIIKTNLPIEIFYVGESDLSEAHRKDLESYDHVFCTDVTKFFDNDIIFIQGWAVKPFSILASRFEEVILIDADATYIRDPALWFDDEEYQKTGALFFKDRTLYPGPHGGSAWLHEWMVDPSDYAKNSRFYNELSSHEMESSTVVINKSKRFLGILETCKFNERKIRDRVVYQHVFGDKETYWMAFDMAREPYSVIPHPIIYVGEINYGEDIDDPNQKQLCGHIGHTDRDGNIMFWNDHIIKDKHDPKYDNQLLRFEGWFYEDLDNVEWTDTFHCANIKDDFPINEFTEEEKDIIKKIIDRELENKFVINAGTSY</sequence>
<keyword evidence="5" id="KW-0812">Transmembrane</keyword>
<dbReference type="STRING" id="1754190.A0A1Y2D430"/>
<proteinExistence type="inferred from homology"/>
<dbReference type="Pfam" id="PF11051">
    <property type="entry name" value="Mannosyl_trans3"/>
    <property type="match status" value="1"/>
</dbReference>
<dbReference type="AlphaFoldDB" id="A0A1Y2D430"/>
<evidence type="ECO:0000256" key="6">
    <source>
        <dbReference type="ARBA" id="ARBA00022968"/>
    </source>
</evidence>
<evidence type="ECO:0000256" key="10">
    <source>
        <dbReference type="SAM" id="Coils"/>
    </source>
</evidence>
<dbReference type="SUPFAM" id="SSF53448">
    <property type="entry name" value="Nucleotide-diphospho-sugar transferases"/>
    <property type="match status" value="1"/>
</dbReference>